<evidence type="ECO:0000256" key="1">
    <source>
        <dbReference type="SAM" id="MobiDB-lite"/>
    </source>
</evidence>
<dbReference type="Proteomes" id="UP000683360">
    <property type="component" value="Unassembled WGS sequence"/>
</dbReference>
<name>A0A8S3SM74_MYTED</name>
<dbReference type="Pfam" id="PF01822">
    <property type="entry name" value="WSC"/>
    <property type="match status" value="1"/>
</dbReference>
<keyword evidence="4" id="KW-1185">Reference proteome</keyword>
<dbReference type="PROSITE" id="PS51212">
    <property type="entry name" value="WSC"/>
    <property type="match status" value="1"/>
</dbReference>
<feature type="domain" description="WSC" evidence="2">
    <location>
        <begin position="39"/>
        <end position="126"/>
    </location>
</feature>
<dbReference type="OrthoDB" id="6142589at2759"/>
<accession>A0A8S3SM74</accession>
<dbReference type="AlphaFoldDB" id="A0A8S3SM74"/>
<feature type="region of interest" description="Disordered" evidence="1">
    <location>
        <begin position="294"/>
        <end position="347"/>
    </location>
</feature>
<dbReference type="InterPro" id="IPR002889">
    <property type="entry name" value="WSC_carb-bd"/>
</dbReference>
<evidence type="ECO:0000313" key="4">
    <source>
        <dbReference type="Proteomes" id="UP000683360"/>
    </source>
</evidence>
<protein>
    <recommendedName>
        <fullName evidence="2">WSC domain-containing protein</fullName>
    </recommendedName>
</protein>
<feature type="compositionally biased region" description="Polar residues" evidence="1">
    <location>
        <begin position="306"/>
        <end position="347"/>
    </location>
</feature>
<comment type="caution">
    <text evidence="3">The sequence shown here is derived from an EMBL/GenBank/DDBJ whole genome shotgun (WGS) entry which is preliminary data.</text>
</comment>
<gene>
    <name evidence="3" type="ORF">MEDL_31691</name>
</gene>
<dbReference type="SMART" id="SM00321">
    <property type="entry name" value="WSC"/>
    <property type="match status" value="1"/>
</dbReference>
<organism evidence="3 4">
    <name type="scientific">Mytilus edulis</name>
    <name type="common">Blue mussel</name>
    <dbReference type="NCBI Taxonomy" id="6550"/>
    <lineage>
        <taxon>Eukaryota</taxon>
        <taxon>Metazoa</taxon>
        <taxon>Spiralia</taxon>
        <taxon>Lophotrochozoa</taxon>
        <taxon>Mollusca</taxon>
        <taxon>Bivalvia</taxon>
        <taxon>Autobranchia</taxon>
        <taxon>Pteriomorphia</taxon>
        <taxon>Mytilida</taxon>
        <taxon>Mytiloidea</taxon>
        <taxon>Mytilidae</taxon>
        <taxon>Mytilinae</taxon>
        <taxon>Mytilus</taxon>
    </lineage>
</organism>
<feature type="compositionally biased region" description="Basic and acidic residues" evidence="1">
    <location>
        <begin position="296"/>
        <end position="305"/>
    </location>
</feature>
<evidence type="ECO:0000259" key="2">
    <source>
        <dbReference type="PROSITE" id="PS51212"/>
    </source>
</evidence>
<evidence type="ECO:0000313" key="3">
    <source>
        <dbReference type="EMBL" id="CAG2218021.1"/>
    </source>
</evidence>
<proteinExistence type="predicted"/>
<dbReference type="EMBL" id="CAJPWZ010001584">
    <property type="protein sequence ID" value="CAG2218021.1"/>
    <property type="molecule type" value="Genomic_DNA"/>
</dbReference>
<sequence length="423" mass="47928">MTWLESFSYCSLASEDSKSYLTDGEYRGWAGGFYSNSQWMVHEGCHSNSGSLNSNGVYDIKRLTPTLCSEKCKMDEYFAMKYNWCLCLHSLYNLEEVDSSKCTYKCTGSNNNVCGERSHFTVYQHIIGKSKPKPDVDQRFACSVIMPRNGTFVLKAVDCFLRYWTACVIYGVTRQMGFTDTYQSADRRCSSLNGSIFSTINNLDKLKDGREYWSNIFRSRFLKWTNKATFDEVCSEVNGLLNLDCLYLEAKYENVKCIPIPCKYKYTAICKPKQPGDQVVIKQCQTSNDITTIARDQPESEHKPETTPQTLSTETVQITSFESTTSDYKRTNSVPTSSPKGTPTNYVSTKSEYPNLFTQDQSFTMTRSVSVSSSLSSLSDTTGMKRTEYNTSTVPLDTDENRTIVNETTNTDLLYMTTCSLGM</sequence>
<reference evidence="3" key="1">
    <citation type="submission" date="2021-03" db="EMBL/GenBank/DDBJ databases">
        <authorList>
            <person name="Bekaert M."/>
        </authorList>
    </citation>
    <scope>NUCLEOTIDE SEQUENCE</scope>
</reference>